<evidence type="ECO:0000313" key="15">
    <source>
        <dbReference type="RefSeq" id="XP_022299385.1"/>
    </source>
</evidence>
<feature type="region of interest" description="Disordered" evidence="10">
    <location>
        <begin position="235"/>
        <end position="409"/>
    </location>
</feature>
<keyword evidence="9" id="KW-0175">Coiled coil</keyword>
<keyword evidence="14" id="KW-1185">Reference proteome</keyword>
<dbReference type="SMART" id="SM00064">
    <property type="entry name" value="FYVE"/>
    <property type="match status" value="1"/>
</dbReference>
<feature type="compositionally biased region" description="Polar residues" evidence="10">
    <location>
        <begin position="312"/>
        <end position="322"/>
    </location>
</feature>
<dbReference type="Pfam" id="PF00621">
    <property type="entry name" value="RhoGEF"/>
    <property type="match status" value="1"/>
</dbReference>
<evidence type="ECO:0000256" key="4">
    <source>
        <dbReference type="ARBA" id="ARBA00022723"/>
    </source>
</evidence>
<evidence type="ECO:0000256" key="9">
    <source>
        <dbReference type="SAM" id="Coils"/>
    </source>
</evidence>
<dbReference type="SUPFAM" id="SSF50729">
    <property type="entry name" value="PH domain-like"/>
    <property type="match status" value="2"/>
</dbReference>
<dbReference type="SMART" id="SM00325">
    <property type="entry name" value="RhoGEF"/>
    <property type="match status" value="1"/>
</dbReference>
<dbReference type="Pfam" id="PF00169">
    <property type="entry name" value="PH"/>
    <property type="match status" value="2"/>
</dbReference>
<dbReference type="Gene3D" id="1.20.900.10">
    <property type="entry name" value="Dbl homology (DH) domain"/>
    <property type="match status" value="1"/>
</dbReference>
<evidence type="ECO:0000259" key="13">
    <source>
        <dbReference type="PROSITE" id="PS50178"/>
    </source>
</evidence>
<feature type="region of interest" description="Disordered" evidence="10">
    <location>
        <begin position="971"/>
        <end position="1006"/>
    </location>
</feature>
<evidence type="ECO:0000256" key="2">
    <source>
        <dbReference type="ARBA" id="ARBA00022490"/>
    </source>
</evidence>
<dbReference type="GO" id="GO:0005856">
    <property type="term" value="C:cytoskeleton"/>
    <property type="evidence" value="ECO:0007669"/>
    <property type="project" value="UniProtKB-SubCell"/>
</dbReference>
<feature type="compositionally biased region" description="Low complexity" evidence="10">
    <location>
        <begin position="238"/>
        <end position="251"/>
    </location>
</feature>
<dbReference type="InterPro" id="IPR011993">
    <property type="entry name" value="PH-like_dom_sf"/>
</dbReference>
<keyword evidence="2" id="KW-0963">Cytoplasm</keyword>
<feature type="compositionally biased region" description="Polar residues" evidence="10">
    <location>
        <begin position="357"/>
        <end position="379"/>
    </location>
</feature>
<feature type="compositionally biased region" description="Polar residues" evidence="10">
    <location>
        <begin position="260"/>
        <end position="272"/>
    </location>
</feature>
<feature type="compositionally biased region" description="Polar residues" evidence="10">
    <location>
        <begin position="137"/>
        <end position="156"/>
    </location>
</feature>
<comment type="subcellular location">
    <subcellularLocation>
        <location evidence="1">Cytoplasm</location>
        <location evidence="1">Cytoskeleton</location>
    </subcellularLocation>
</comment>
<dbReference type="GeneID" id="111108108"/>
<feature type="region of interest" description="Disordered" evidence="10">
    <location>
        <begin position="492"/>
        <end position="621"/>
    </location>
</feature>
<feature type="coiled-coil region" evidence="9">
    <location>
        <begin position="454"/>
        <end position="488"/>
    </location>
</feature>
<evidence type="ECO:0000256" key="6">
    <source>
        <dbReference type="ARBA" id="ARBA00022833"/>
    </source>
</evidence>
<feature type="region of interest" description="Disordered" evidence="10">
    <location>
        <begin position="807"/>
        <end position="948"/>
    </location>
</feature>
<feature type="compositionally biased region" description="Basic and acidic residues" evidence="10">
    <location>
        <begin position="492"/>
        <end position="537"/>
    </location>
</feature>
<dbReference type="SUPFAM" id="SSF57903">
    <property type="entry name" value="FYVE/PHD zinc finger"/>
    <property type="match status" value="1"/>
</dbReference>
<accession>A0A8B8B7J3</accession>
<evidence type="ECO:0000313" key="14">
    <source>
        <dbReference type="Proteomes" id="UP000694844"/>
    </source>
</evidence>
<feature type="compositionally biased region" description="Acidic residues" evidence="10">
    <location>
        <begin position="994"/>
        <end position="1004"/>
    </location>
</feature>
<feature type="compositionally biased region" description="Low complexity" evidence="10">
    <location>
        <begin position="161"/>
        <end position="170"/>
    </location>
</feature>
<dbReference type="InterPro" id="IPR051092">
    <property type="entry name" value="FYVE_RhoGEF_PH"/>
</dbReference>
<dbReference type="InterPro" id="IPR013083">
    <property type="entry name" value="Znf_RING/FYVE/PHD"/>
</dbReference>
<sequence>MKDSLNIANPVCSQTEPGPVTQTDANANKLPRCRPPVPKKPSISPKPANLTRSTSTTANQDVKAQKPPPPLPKTPPNCGVRKSESTSNVSNTPLTSTSARVSSTNIAQPDPSISSHTTINGTFDQSVSSSQNVYQSHITNSSSDQNQNTASSSSNEDLTKFSKSQSFSKSPKPRLPRTSSASKVNPTRTPGSSNNNSPNVVRKSKTPVSKSTFYDGECESYESQSSKGCFYLASENAQSTNSSSEVSQSQQVGEPAHSVGRTSILETSSKTTGPWVESPRARSPSTKLTKKPSKTPPKVPPKVSPKRGGSQKDLSASMNCKPNATGLPSPVSQNVDIRVPDPSSLYSGGDVGRSLTVEINSTSQDVNGNSEMTKVQTMSPRGAGVKTPSPRPRPQPKPRKTLTPSPRKMSENFEEEIIDSTEAPPQRIKEVDNVDDLKINVKVTDIVAEVPDRVGEVKNNVDKVTGNMDKVKEKVDEVKGKVDKMKISVEEVKSTVDTEPDKVEKDEVEKRSSPGRHKEEELVEKNSKAESVVKDKSVQNVDLTQKNSGTKSSEENPVDQVSDICDNSNAKEVDPLHSQGSAKPKEDLPQVNSTQEKRGKSEDSAIQSIGSSSVVDDKIKKDDSMVSTDLGEDLPETSSLLDEIEKIVTKRMNSLENTVQETEGKSQNVPIRPPRPKRESKKTSSICVDRNPVENDFKGSSSSLNEMPPPSGKKSQPPKPKRHKLNKQVVSRSQSDVSGIRSHGLKASNQGIDIDESEEETDKNSPAVPPRRTNGKNGGKGRSLTVDFCVPANQHALLREIALADHRRELESSQSPEGHKTSQSMENLDAQTSLQNTKRQFRPSRKAPPPPPSSTSTPAPKSTKSITQDSTMDGSHPHLNNTLQGSLSALSTFSDEDTSSVEAHEYHYIPEELINPSSTDFTLHKEKSPSPPDLPPRTYNTNLSSSSAPVTAQSILNDSCLSNKDRPESVVSVFSSQSESGSFGHGSAGHDESSSEDSENENEDDKVVRKRAKKVFYIANEICSSEEVFVDVLKLLNVDFRVFISQATEATGKPVIPNEVLNKILNYLPQLQNLNEEILKDLQNRVVHWEENPQVADIFVKKGPFLKLYTSYIKDFSDANEVLDEACKKFPSFLVAVKQFEKSPRCSNLALKHYMLKPIQRIPQYKLLLQDYRKHLTPESPDYNDTIEALKIVSDVADHANESMRQGDHVQKMLEIQKSVEGNYEVIKPGRTFLKEGELMKLSRKEMQPRMFFLFNDVLLYTTPITTGGYRLNNALTLVGMKVSKPKRDDLKTEFNIISIQRSFMVIAKSEAERNSWVDMLQEAIDDQTHRRNTFENGKTGGQSFYDIYDVNYELGSKAPIWIPDTRVTMCMICTSEFSVTWRRHHCRACGRVVCSNCSDNRAPLEYLRNKSMRVCDECFQKLQTALEEKEKHHSLDDKFTQGQDGSFLSLGNLKERFRQIRRSARFTHHPTVKRPGRLHIHASDPDATISGYLHKWHKDKKWKKFWFLMKNNVLYTFKASEDVNATDSVSVLGYEICHYTKTFEGIPANLLFEMKHKNQPPIIFYSEDEDTSQKWIKAMEEASQLKT</sequence>
<feature type="compositionally biased region" description="Pro residues" evidence="10">
    <location>
        <begin position="294"/>
        <end position="303"/>
    </location>
</feature>
<feature type="domain" description="DH" evidence="12">
    <location>
        <begin position="1014"/>
        <end position="1203"/>
    </location>
</feature>
<dbReference type="Pfam" id="PF01363">
    <property type="entry name" value="FYVE"/>
    <property type="match status" value="1"/>
</dbReference>
<feature type="domain" description="PH" evidence="11">
    <location>
        <begin position="1232"/>
        <end position="1326"/>
    </location>
</feature>
<evidence type="ECO:0000256" key="5">
    <source>
        <dbReference type="ARBA" id="ARBA00022771"/>
    </source>
</evidence>
<dbReference type="GO" id="GO:0008270">
    <property type="term" value="F:zinc ion binding"/>
    <property type="evidence" value="ECO:0007669"/>
    <property type="project" value="UniProtKB-KW"/>
</dbReference>
<feature type="domain" description="FYVE-type" evidence="13">
    <location>
        <begin position="1365"/>
        <end position="1424"/>
    </location>
</feature>
<feature type="compositionally biased region" description="Low complexity" evidence="10">
    <location>
        <begin position="971"/>
        <end position="982"/>
    </location>
</feature>
<feature type="compositionally biased region" description="Polar residues" evidence="10">
    <location>
        <begin position="85"/>
        <end position="124"/>
    </location>
</feature>
<dbReference type="CDD" id="cd15743">
    <property type="entry name" value="FYVE_FGD6"/>
    <property type="match status" value="1"/>
</dbReference>
<feature type="compositionally biased region" description="Polar residues" evidence="10">
    <location>
        <begin position="938"/>
        <end position="948"/>
    </location>
</feature>
<keyword evidence="4" id="KW-0479">Metal-binding</keyword>
<feature type="compositionally biased region" description="Polar residues" evidence="10">
    <location>
        <begin position="866"/>
        <end position="893"/>
    </location>
</feature>
<keyword evidence="7" id="KW-0206">Cytoskeleton</keyword>
<feature type="region of interest" description="Disordered" evidence="10">
    <location>
        <begin position="655"/>
        <end position="785"/>
    </location>
</feature>
<dbReference type="InterPro" id="IPR001849">
    <property type="entry name" value="PH_domain"/>
</dbReference>
<dbReference type="PROSITE" id="PS50010">
    <property type="entry name" value="DH_2"/>
    <property type="match status" value="1"/>
</dbReference>
<dbReference type="InterPro" id="IPR000306">
    <property type="entry name" value="Znf_FYVE"/>
</dbReference>
<feature type="compositionally biased region" description="Low complexity" evidence="10">
    <location>
        <begin position="125"/>
        <end position="136"/>
    </location>
</feature>
<name>A0A8B8B7J3_CRAVI</name>
<feature type="compositionally biased region" description="Low complexity" evidence="10">
    <location>
        <begin position="185"/>
        <end position="201"/>
    </location>
</feature>
<dbReference type="OrthoDB" id="245697at2759"/>
<keyword evidence="6" id="KW-0862">Zinc</keyword>
<dbReference type="KEGG" id="cvn:111108108"/>
<feature type="compositionally biased region" description="Polar residues" evidence="10">
    <location>
        <begin position="812"/>
        <end position="838"/>
    </location>
</feature>
<reference evidence="15" key="1">
    <citation type="submission" date="2025-08" db="UniProtKB">
        <authorList>
            <consortium name="RefSeq"/>
        </authorList>
    </citation>
    <scope>IDENTIFICATION</scope>
    <source>
        <tissue evidence="15">Whole sample</tissue>
    </source>
</reference>
<evidence type="ECO:0000259" key="12">
    <source>
        <dbReference type="PROSITE" id="PS50010"/>
    </source>
</evidence>
<feature type="compositionally biased region" description="Pro residues" evidence="10">
    <location>
        <begin position="66"/>
        <end position="75"/>
    </location>
</feature>
<dbReference type="InterPro" id="IPR011011">
    <property type="entry name" value="Znf_FYVE_PHD"/>
</dbReference>
<dbReference type="Proteomes" id="UP000694844">
    <property type="component" value="Chromosome 8"/>
</dbReference>
<feature type="compositionally biased region" description="Polar residues" evidence="10">
    <location>
        <begin position="728"/>
        <end position="737"/>
    </location>
</feature>
<dbReference type="Gene3D" id="2.30.29.30">
    <property type="entry name" value="Pleckstrin-homology domain (PH domain)/Phosphotyrosine-binding domain (PTB)"/>
    <property type="match status" value="2"/>
</dbReference>
<dbReference type="PANTHER" id="PTHR12673:SF267">
    <property type="entry name" value="PROTEIN CBG10230"/>
    <property type="match status" value="1"/>
</dbReference>
<feature type="region of interest" description="Disordered" evidence="10">
    <location>
        <begin position="1"/>
        <end position="217"/>
    </location>
</feature>
<evidence type="ECO:0000259" key="11">
    <source>
        <dbReference type="PROSITE" id="PS50003"/>
    </source>
</evidence>
<feature type="compositionally biased region" description="Polar residues" evidence="10">
    <location>
        <begin position="50"/>
        <end position="62"/>
    </location>
</feature>
<organism evidence="14 15">
    <name type="scientific">Crassostrea virginica</name>
    <name type="common">Eastern oyster</name>
    <dbReference type="NCBI Taxonomy" id="6565"/>
    <lineage>
        <taxon>Eukaryota</taxon>
        <taxon>Metazoa</taxon>
        <taxon>Spiralia</taxon>
        <taxon>Lophotrochozoa</taxon>
        <taxon>Mollusca</taxon>
        <taxon>Bivalvia</taxon>
        <taxon>Autobranchia</taxon>
        <taxon>Pteriomorphia</taxon>
        <taxon>Ostreida</taxon>
        <taxon>Ostreoidea</taxon>
        <taxon>Ostreidae</taxon>
        <taxon>Crassostrea</taxon>
    </lineage>
</organism>
<dbReference type="InterPro" id="IPR000219">
    <property type="entry name" value="DH_dom"/>
</dbReference>
<dbReference type="SMART" id="SM00233">
    <property type="entry name" value="PH"/>
    <property type="match status" value="2"/>
</dbReference>
<dbReference type="SUPFAM" id="SSF48065">
    <property type="entry name" value="DBL homology domain (DH-domain)"/>
    <property type="match status" value="1"/>
</dbReference>
<dbReference type="Gene3D" id="3.30.40.10">
    <property type="entry name" value="Zinc/RING finger domain, C3HC4 (zinc finger)"/>
    <property type="match status" value="1"/>
</dbReference>
<evidence type="ECO:0000256" key="10">
    <source>
        <dbReference type="SAM" id="MobiDB-lite"/>
    </source>
</evidence>
<dbReference type="PANTHER" id="PTHR12673">
    <property type="entry name" value="FACIOGENITAL DYSPLASIA PROTEIN"/>
    <property type="match status" value="1"/>
</dbReference>
<evidence type="ECO:0000256" key="8">
    <source>
        <dbReference type="PROSITE-ProRule" id="PRU00091"/>
    </source>
</evidence>
<dbReference type="PROSITE" id="PS50178">
    <property type="entry name" value="ZF_FYVE"/>
    <property type="match status" value="1"/>
</dbReference>
<dbReference type="InterPro" id="IPR035899">
    <property type="entry name" value="DBL_dom_sf"/>
</dbReference>
<dbReference type="RefSeq" id="XP_022299385.1">
    <property type="nucleotide sequence ID" value="XM_022443677.1"/>
</dbReference>
<dbReference type="PROSITE" id="PS50003">
    <property type="entry name" value="PH_DOMAIN"/>
    <property type="match status" value="2"/>
</dbReference>
<evidence type="ECO:0000256" key="1">
    <source>
        <dbReference type="ARBA" id="ARBA00004245"/>
    </source>
</evidence>
<gene>
    <name evidence="15" type="primary">LOC111108108</name>
</gene>
<keyword evidence="5 8" id="KW-0863">Zinc-finger</keyword>
<feature type="compositionally biased region" description="Low complexity" evidence="10">
    <location>
        <begin position="854"/>
        <end position="865"/>
    </location>
</feature>
<proteinExistence type="predicted"/>
<dbReference type="GO" id="GO:0005085">
    <property type="term" value="F:guanyl-nucleotide exchange factor activity"/>
    <property type="evidence" value="ECO:0007669"/>
    <property type="project" value="UniProtKB-KW"/>
</dbReference>
<feature type="domain" description="PH" evidence="11">
    <location>
        <begin position="1487"/>
        <end position="1585"/>
    </location>
</feature>
<evidence type="ECO:0000256" key="3">
    <source>
        <dbReference type="ARBA" id="ARBA00022658"/>
    </source>
</evidence>
<protein>
    <submittedName>
        <fullName evidence="15">Activating transcription factor 7-interacting protein 1-like isoform X1</fullName>
    </submittedName>
</protein>
<dbReference type="CDD" id="cd13389">
    <property type="entry name" value="PH1_FGD5_FGD6"/>
    <property type="match status" value="1"/>
</dbReference>
<evidence type="ECO:0000256" key="7">
    <source>
        <dbReference type="ARBA" id="ARBA00023212"/>
    </source>
</evidence>
<feature type="compositionally biased region" description="Polar residues" evidence="10">
    <location>
        <begin position="11"/>
        <end position="26"/>
    </location>
</feature>
<keyword evidence="3" id="KW-0344">Guanine-nucleotide releasing factor</keyword>
<dbReference type="GO" id="GO:0005737">
    <property type="term" value="C:cytoplasm"/>
    <property type="evidence" value="ECO:0007669"/>
    <property type="project" value="TreeGrafter"/>
</dbReference>
<dbReference type="InterPro" id="IPR017455">
    <property type="entry name" value="Znf_FYVE-rel"/>
</dbReference>
<feature type="compositionally biased region" description="Polar residues" evidence="10">
    <location>
        <begin position="655"/>
        <end position="669"/>
    </location>
</feature>
<dbReference type="CDD" id="cd00160">
    <property type="entry name" value="RhoGEF"/>
    <property type="match status" value="1"/>
</dbReference>
<feature type="compositionally biased region" description="Polar residues" evidence="10">
    <location>
        <begin position="538"/>
        <end position="551"/>
    </location>
</feature>